<dbReference type="KEGG" id="pda:103712227"/>
<reference evidence="2" key="1">
    <citation type="submission" date="2025-08" db="UniProtKB">
        <authorList>
            <consortium name="RefSeq"/>
        </authorList>
    </citation>
    <scope>IDENTIFICATION</scope>
    <source>
        <tissue evidence="2">Young leaves</tissue>
    </source>
</reference>
<dbReference type="GeneID" id="103712227"/>
<dbReference type="Proteomes" id="UP000228380">
    <property type="component" value="Unplaced"/>
</dbReference>
<evidence type="ECO:0000313" key="1">
    <source>
        <dbReference type="Proteomes" id="UP000228380"/>
    </source>
</evidence>
<accession>A0A8B7CDH0</accession>
<dbReference type="PANTHER" id="PTHR36006:SF2">
    <property type="entry name" value="OS06G0704200 PROTEIN"/>
    <property type="match status" value="1"/>
</dbReference>
<dbReference type="PANTHER" id="PTHR36006">
    <property type="entry name" value="BNAC02G25390D PROTEIN"/>
    <property type="match status" value="1"/>
</dbReference>
<dbReference type="RefSeq" id="XP_008796919.3">
    <property type="nucleotide sequence ID" value="XM_008798697.4"/>
</dbReference>
<dbReference type="AlphaFoldDB" id="A0A8B7CDH0"/>
<protein>
    <submittedName>
        <fullName evidence="2">Uncharacterized protein LOC103712227</fullName>
    </submittedName>
</protein>
<organism evidence="1 2">
    <name type="scientific">Phoenix dactylifera</name>
    <name type="common">Date palm</name>
    <dbReference type="NCBI Taxonomy" id="42345"/>
    <lineage>
        <taxon>Eukaryota</taxon>
        <taxon>Viridiplantae</taxon>
        <taxon>Streptophyta</taxon>
        <taxon>Embryophyta</taxon>
        <taxon>Tracheophyta</taxon>
        <taxon>Spermatophyta</taxon>
        <taxon>Magnoliopsida</taxon>
        <taxon>Liliopsida</taxon>
        <taxon>Arecaceae</taxon>
        <taxon>Coryphoideae</taxon>
        <taxon>Phoeniceae</taxon>
        <taxon>Phoenix</taxon>
    </lineage>
</organism>
<name>A0A8B7CDH0_PHODC</name>
<proteinExistence type="predicted"/>
<keyword evidence="1" id="KW-1185">Reference proteome</keyword>
<evidence type="ECO:0000313" key="2">
    <source>
        <dbReference type="RefSeq" id="XP_008796919.3"/>
    </source>
</evidence>
<gene>
    <name evidence="2" type="primary">LOC103712227</name>
</gene>
<sequence>MEARGYGCLIRPSNRQFGERIRRGSLVAAQTPPRIVCMHKLRTAASAFFLPKGIEGGGGGGGGEGWTIAIKNAKTNPPAEMASLFLLGNTLINNWSSSQSCYTLLHLPRIHSSSKRRRSGCCCSSAPALLAAAVILSSPALQSPETLLDVPQTLSGADGKQARIQRPKSSKAESCTIKCVTTCIRGGAGSPGEGPLNVRRPLVVFKQGFRSRQYCLAECSDICNRIKDGEDGP</sequence>
<dbReference type="OrthoDB" id="1900575at2759"/>